<name>A0ABN3UV99_9ACTN</name>
<evidence type="ECO:0000313" key="3">
    <source>
        <dbReference type="Proteomes" id="UP001501842"/>
    </source>
</evidence>
<feature type="compositionally biased region" description="Basic and acidic residues" evidence="1">
    <location>
        <begin position="166"/>
        <end position="180"/>
    </location>
</feature>
<evidence type="ECO:0008006" key="4">
    <source>
        <dbReference type="Google" id="ProtNLM"/>
    </source>
</evidence>
<gene>
    <name evidence="2" type="ORF">GCM10010439_67900</name>
</gene>
<organism evidence="2 3">
    <name type="scientific">Actinocorallia aurantiaca</name>
    <dbReference type="NCBI Taxonomy" id="46204"/>
    <lineage>
        <taxon>Bacteria</taxon>
        <taxon>Bacillati</taxon>
        <taxon>Actinomycetota</taxon>
        <taxon>Actinomycetes</taxon>
        <taxon>Streptosporangiales</taxon>
        <taxon>Thermomonosporaceae</taxon>
        <taxon>Actinocorallia</taxon>
    </lineage>
</organism>
<feature type="region of interest" description="Disordered" evidence="1">
    <location>
        <begin position="154"/>
        <end position="180"/>
    </location>
</feature>
<evidence type="ECO:0000313" key="2">
    <source>
        <dbReference type="EMBL" id="GAA2737505.1"/>
    </source>
</evidence>
<comment type="caution">
    <text evidence="2">The sequence shown here is derived from an EMBL/GenBank/DDBJ whole genome shotgun (WGS) entry which is preliminary data.</text>
</comment>
<keyword evidence="3" id="KW-1185">Reference proteome</keyword>
<evidence type="ECO:0000256" key="1">
    <source>
        <dbReference type="SAM" id="MobiDB-lite"/>
    </source>
</evidence>
<reference evidence="2 3" key="1">
    <citation type="journal article" date="2019" name="Int. J. Syst. Evol. Microbiol.">
        <title>The Global Catalogue of Microorganisms (GCM) 10K type strain sequencing project: providing services to taxonomists for standard genome sequencing and annotation.</title>
        <authorList>
            <consortium name="The Broad Institute Genomics Platform"/>
            <consortium name="The Broad Institute Genome Sequencing Center for Infectious Disease"/>
            <person name="Wu L."/>
            <person name="Ma J."/>
        </authorList>
    </citation>
    <scope>NUCLEOTIDE SEQUENCE [LARGE SCALE GENOMIC DNA]</scope>
    <source>
        <strain evidence="2 3">JCM 8201</strain>
    </source>
</reference>
<dbReference type="EMBL" id="BAAATZ010000034">
    <property type="protein sequence ID" value="GAA2737505.1"/>
    <property type="molecule type" value="Genomic_DNA"/>
</dbReference>
<proteinExistence type="predicted"/>
<accession>A0ABN3UV99</accession>
<dbReference type="Proteomes" id="UP001501842">
    <property type="component" value="Unassembled WGS sequence"/>
</dbReference>
<protein>
    <recommendedName>
        <fullName evidence="4">MftR C-terminal domain-containing protein</fullName>
    </recommendedName>
</protein>
<sequence length="180" mass="20121">MEGILPKKSLLDESEQVLAIVRQVSTREHVALVRELIELVERRIVDPLEILFGSDEQVEPVRDRLRIEAEVWAAQLLGPDEALAVRMAARLVAAAFPGDGPFDPPDEWWRTAFGRAVARRAGHPGRDSVPFATAGAMLGITRQGVHDLVKRAKLDRHPDGGVTTRSIHERLNRPRERHVT</sequence>